<feature type="transmembrane region" description="Helical" evidence="4">
    <location>
        <begin position="157"/>
        <end position="176"/>
    </location>
</feature>
<feature type="transmembrane region" description="Helical" evidence="4">
    <location>
        <begin position="90"/>
        <end position="114"/>
    </location>
</feature>
<evidence type="ECO:0000256" key="3">
    <source>
        <dbReference type="ARBA" id="ARBA00023136"/>
    </source>
</evidence>
<proteinExistence type="predicted"/>
<keyword evidence="1 4" id="KW-0812">Transmembrane</keyword>
<feature type="transmembrane region" description="Helical" evidence="4">
    <location>
        <begin position="331"/>
        <end position="349"/>
    </location>
</feature>
<feature type="domain" description="Major facilitator superfamily (MFS) profile" evidence="5">
    <location>
        <begin position="23"/>
        <end position="420"/>
    </location>
</feature>
<evidence type="ECO:0000313" key="7">
    <source>
        <dbReference type="Proteomes" id="UP000645612"/>
    </source>
</evidence>
<keyword evidence="2 4" id="KW-1133">Transmembrane helix</keyword>
<accession>A0A8I1DR93</accession>
<dbReference type="SUPFAM" id="SSF103473">
    <property type="entry name" value="MFS general substrate transporter"/>
    <property type="match status" value="1"/>
</dbReference>
<evidence type="ECO:0000256" key="4">
    <source>
        <dbReference type="SAM" id="Phobius"/>
    </source>
</evidence>
<feature type="transmembrane region" description="Helical" evidence="4">
    <location>
        <begin position="43"/>
        <end position="69"/>
    </location>
</feature>
<evidence type="ECO:0000259" key="5">
    <source>
        <dbReference type="PROSITE" id="PS50850"/>
    </source>
</evidence>
<feature type="transmembrane region" description="Helical" evidence="4">
    <location>
        <begin position="387"/>
        <end position="413"/>
    </location>
</feature>
<dbReference type="AlphaFoldDB" id="A0A8I1DR93"/>
<dbReference type="InterPro" id="IPR011701">
    <property type="entry name" value="MFS"/>
</dbReference>
<dbReference type="PROSITE" id="PS50850">
    <property type="entry name" value="MFS"/>
    <property type="match status" value="1"/>
</dbReference>
<name>A0A8I1DR93_BURCE</name>
<protein>
    <submittedName>
        <fullName evidence="6">MFS transporter</fullName>
    </submittedName>
</protein>
<reference evidence="6" key="1">
    <citation type="submission" date="2020-12" db="EMBL/GenBank/DDBJ databases">
        <title>Burkholderia cepacia complex in Mexico.</title>
        <authorList>
            <person name="Estrada P."/>
        </authorList>
    </citation>
    <scope>NUCLEOTIDE SEQUENCE</scope>
    <source>
        <strain evidence="6">871</strain>
    </source>
</reference>
<comment type="caution">
    <text evidence="6">The sequence shown here is derived from an EMBL/GenBank/DDBJ whole genome shotgun (WGS) entry which is preliminary data.</text>
</comment>
<dbReference type="PANTHER" id="PTHR23518">
    <property type="entry name" value="C-METHYLTRANSFERASE"/>
    <property type="match status" value="1"/>
</dbReference>
<keyword evidence="3 4" id="KW-0472">Membrane</keyword>
<dbReference type="PANTHER" id="PTHR23518:SF2">
    <property type="entry name" value="MAJOR FACILITATOR SUPERFAMILY TRANSPORTER"/>
    <property type="match status" value="1"/>
</dbReference>
<dbReference type="GO" id="GO:0022857">
    <property type="term" value="F:transmembrane transporter activity"/>
    <property type="evidence" value="ECO:0007669"/>
    <property type="project" value="InterPro"/>
</dbReference>
<evidence type="ECO:0000313" key="6">
    <source>
        <dbReference type="EMBL" id="MBH9701710.1"/>
    </source>
</evidence>
<dbReference type="Proteomes" id="UP000645612">
    <property type="component" value="Unassembled WGS sequence"/>
</dbReference>
<evidence type="ECO:0000256" key="1">
    <source>
        <dbReference type="ARBA" id="ARBA00022692"/>
    </source>
</evidence>
<dbReference type="CDD" id="cd17370">
    <property type="entry name" value="MFS_MJ1317_like"/>
    <property type="match status" value="1"/>
</dbReference>
<dbReference type="Gene3D" id="1.20.1250.20">
    <property type="entry name" value="MFS general substrate transporter like domains"/>
    <property type="match status" value="2"/>
</dbReference>
<feature type="transmembrane region" description="Helical" evidence="4">
    <location>
        <begin position="188"/>
        <end position="208"/>
    </location>
</feature>
<sequence length="422" mass="43708">MQNELQEAAPEAPATTKGWFNRTVAGAGLTSALGDFCYETTTVILPGFLAVLGIPAAALGIIEGIADAVASFTKMVSGYIADKLGHRKSLVLVGYTLTPVGQIFIALAAGWPLLLLGRLVSWFGKGLRGPLRDAIVIQAVSPQTRGRAFGFHRAVDTIGAVIGPLLGVAVLGWAQSLHWDDAAGPFRFVLWLSVIPGVLAVLAFLALVKDPEHSPNPGLRLWSTLRGLPGRFKRYLGAVGIFGLGDFSHSLLILGATQLLTSSLGVVQAAQVAGLLYVGRNVVQVLASYPIGAWADRIGSLPLLVVGYALGALTAVLMVLAFWFHTASVPLLAGVFVAAGLYVAVQEALESTVTADMVGPETLATSYGALGTVNGGAKFLSSATVGLLWTAVSPVFGFGLAAALMGAGTLALWRIQRGGAAS</sequence>
<dbReference type="EMBL" id="JAEDXG010000051">
    <property type="protein sequence ID" value="MBH9701710.1"/>
    <property type="molecule type" value="Genomic_DNA"/>
</dbReference>
<dbReference type="InterPro" id="IPR020846">
    <property type="entry name" value="MFS_dom"/>
</dbReference>
<gene>
    <name evidence="6" type="ORF">JAO13_35245</name>
</gene>
<feature type="transmembrane region" description="Helical" evidence="4">
    <location>
        <begin position="298"/>
        <end position="324"/>
    </location>
</feature>
<organism evidence="6 7">
    <name type="scientific">Burkholderia cepacia</name>
    <name type="common">Pseudomonas cepacia</name>
    <dbReference type="NCBI Taxonomy" id="292"/>
    <lineage>
        <taxon>Bacteria</taxon>
        <taxon>Pseudomonadati</taxon>
        <taxon>Pseudomonadota</taxon>
        <taxon>Betaproteobacteria</taxon>
        <taxon>Burkholderiales</taxon>
        <taxon>Burkholderiaceae</taxon>
        <taxon>Burkholderia</taxon>
        <taxon>Burkholderia cepacia complex</taxon>
    </lineage>
</organism>
<evidence type="ECO:0000256" key="2">
    <source>
        <dbReference type="ARBA" id="ARBA00022989"/>
    </source>
</evidence>
<dbReference type="InterPro" id="IPR036259">
    <property type="entry name" value="MFS_trans_sf"/>
</dbReference>
<feature type="transmembrane region" description="Helical" evidence="4">
    <location>
        <begin position="235"/>
        <end position="254"/>
    </location>
</feature>
<dbReference type="Pfam" id="PF07690">
    <property type="entry name" value="MFS_1"/>
    <property type="match status" value="1"/>
</dbReference>